<feature type="region of interest" description="Disordered" evidence="1">
    <location>
        <begin position="179"/>
        <end position="207"/>
    </location>
</feature>
<organism evidence="4 5">
    <name type="scientific">Limnothrix redekei LRLZ20PSL1</name>
    <dbReference type="NCBI Taxonomy" id="3112953"/>
    <lineage>
        <taxon>Bacteria</taxon>
        <taxon>Bacillati</taxon>
        <taxon>Cyanobacteriota</taxon>
        <taxon>Cyanophyceae</taxon>
        <taxon>Pseudanabaenales</taxon>
        <taxon>Pseudanabaenaceae</taxon>
        <taxon>Limnothrix</taxon>
    </lineage>
</organism>
<dbReference type="InterPro" id="IPR036249">
    <property type="entry name" value="Thioredoxin-like_sf"/>
</dbReference>
<evidence type="ECO:0000256" key="2">
    <source>
        <dbReference type="SAM" id="Phobius"/>
    </source>
</evidence>
<evidence type="ECO:0000313" key="4">
    <source>
        <dbReference type="EMBL" id="MFG3819139.1"/>
    </source>
</evidence>
<keyword evidence="2" id="KW-0812">Transmembrane</keyword>
<keyword evidence="5" id="KW-1185">Reference proteome</keyword>
<evidence type="ECO:0000256" key="1">
    <source>
        <dbReference type="SAM" id="MobiDB-lite"/>
    </source>
</evidence>
<dbReference type="InterPro" id="IPR017937">
    <property type="entry name" value="Thioredoxin_CS"/>
</dbReference>
<protein>
    <submittedName>
        <fullName evidence="4">Thioredoxin family protein</fullName>
    </submittedName>
</protein>
<gene>
    <name evidence="4" type="ORF">VPK24_15960</name>
</gene>
<dbReference type="EMBL" id="JAZAQF010000086">
    <property type="protein sequence ID" value="MFG3819139.1"/>
    <property type="molecule type" value="Genomic_DNA"/>
</dbReference>
<dbReference type="PANTHER" id="PTHR47353:SF1">
    <property type="entry name" value="THIOREDOXIN-LIKE PROTEIN HCF164, CHLOROPLASTIC"/>
    <property type="match status" value="1"/>
</dbReference>
<dbReference type="PANTHER" id="PTHR47353">
    <property type="entry name" value="THIOREDOXIN-LIKE PROTEIN HCF164, CHLOROPLASTIC"/>
    <property type="match status" value="1"/>
</dbReference>
<dbReference type="SUPFAM" id="SSF52833">
    <property type="entry name" value="Thioredoxin-like"/>
    <property type="match status" value="1"/>
</dbReference>
<dbReference type="PROSITE" id="PS51352">
    <property type="entry name" value="THIOREDOXIN_2"/>
    <property type="match status" value="1"/>
</dbReference>
<dbReference type="InterPro" id="IPR013766">
    <property type="entry name" value="Thioredoxin_domain"/>
</dbReference>
<keyword evidence="2" id="KW-1133">Transmembrane helix</keyword>
<reference evidence="5" key="1">
    <citation type="journal article" date="2024" name="Algal Res.">
        <title>Biochemical, toxicological and genomic investigation of a high-biomass producing Limnothrix strain isolated from Italian shallow drinking water reservoir.</title>
        <authorList>
            <person name="Simonazzi M."/>
            <person name="Shishido T.K."/>
            <person name="Delbaje E."/>
            <person name="Wahlsten M."/>
            <person name="Fewer D.P."/>
            <person name="Sivonen K."/>
            <person name="Pezzolesi L."/>
            <person name="Pistocchi R."/>
        </authorList>
    </citation>
    <scope>NUCLEOTIDE SEQUENCE [LARGE SCALE GENOMIC DNA]</scope>
    <source>
        <strain evidence="5">LRLZ20PSL1</strain>
    </source>
</reference>
<dbReference type="RefSeq" id="WP_393014854.1">
    <property type="nucleotide sequence ID" value="NZ_JAZAQF010000086.1"/>
</dbReference>
<feature type="domain" description="Thioredoxin" evidence="3">
    <location>
        <begin position="20"/>
        <end position="163"/>
    </location>
</feature>
<evidence type="ECO:0000259" key="3">
    <source>
        <dbReference type="PROSITE" id="PS51352"/>
    </source>
</evidence>
<dbReference type="CDD" id="cd02950">
    <property type="entry name" value="TxlA"/>
    <property type="match status" value="1"/>
</dbReference>
<feature type="transmembrane region" description="Helical" evidence="2">
    <location>
        <begin position="26"/>
        <end position="46"/>
    </location>
</feature>
<sequence>MSQLSPEPTSQPSTVIPGAAAAGNRLPNLVVAIVAALLGVVLFLGLRTEPNSNILERLARDSVPLDQAIVNGKPTVLEFYADWCTSCQAMASDLRELKQDYGDRVNFSMLNVDNTKWLPEILSYRVDGIPHFVFLNAQGQELAQAIGEQPKSIMAANLAALADGTAILPYAKVNEGQTSEFDAPLSGDSAQKSAATDPRSHGASVAN</sequence>
<keyword evidence="2" id="KW-0472">Membrane</keyword>
<comment type="caution">
    <text evidence="4">The sequence shown here is derived from an EMBL/GenBank/DDBJ whole genome shotgun (WGS) entry which is preliminary data.</text>
</comment>
<dbReference type="Gene3D" id="3.40.30.10">
    <property type="entry name" value="Glutaredoxin"/>
    <property type="match status" value="1"/>
</dbReference>
<accession>A0ABW7CDD4</accession>
<evidence type="ECO:0000313" key="5">
    <source>
        <dbReference type="Proteomes" id="UP001604335"/>
    </source>
</evidence>
<dbReference type="Proteomes" id="UP001604335">
    <property type="component" value="Unassembled WGS sequence"/>
</dbReference>
<proteinExistence type="predicted"/>
<dbReference type="Pfam" id="PF00085">
    <property type="entry name" value="Thioredoxin"/>
    <property type="match status" value="1"/>
</dbReference>
<dbReference type="PROSITE" id="PS00194">
    <property type="entry name" value="THIOREDOXIN_1"/>
    <property type="match status" value="1"/>
</dbReference>
<name>A0ABW7CDD4_9CYAN</name>
<dbReference type="InterPro" id="IPR044241">
    <property type="entry name" value="TxlA/HCF164"/>
</dbReference>